<keyword evidence="3" id="KW-0597">Phosphoprotein</keyword>
<sequence>MTSSILESQRSAFEELERIEQAISDRISSNPGLLPDSIPLSTSSSLHGKKKRPFRETVLQQQEISRFVKRYKDQSKFLVSCFDKEAAAREDTENSLHPAVLRKKELALLSGTESDNSFGAVLDQFYTQLGKIKDYHRKYPNETVEDLASLYENGLAKAKHQQKLLEDSLMSGTTTEEEVAEIQATLGNKKGVNILLSAAATDLDLDSIFSGEEFYGKYLDLIEFHDKFLNLKFLPPKEQSLSYLKYLDNKFYDFGDEKVYPFATRLRDANYFEYISSLHRYLSQFLIKTHPLEDGELILKRIDNDFNNAWEKKLPFPGWKFDKATTESSNNSSAHGVPDGTETSQGFYCTPCSKYFSKETVYKSHLTGRKHIKNAEVSKTATNDKQGKDDTQIRLVAYHEYCIHSLAVFLEKVVADSKSNVERKRALTDRERQLEQEALDEQDRLLRTGNKKHVGILGLSYSDDEDGANNNNENDDDDDDDEIIYNPLKLPLGWDGKPIPFWLWKLNGLGIEYPCQICGNYVYKGRKEFEKHFMEARHIHGLKCLGIQPNGLFKDITEIKDALKLWEKVKQEPSLGVARLVDSKKDEGIIEMEDDEGNVMSEKVYNDLKKQGLL</sequence>
<evidence type="ECO:0000256" key="8">
    <source>
        <dbReference type="PROSITE-ProRule" id="PRU00042"/>
    </source>
</evidence>
<keyword evidence="5 8" id="KW-0863">Zinc-finger</keyword>
<dbReference type="PROSITE" id="PS50171">
    <property type="entry name" value="ZF_MATRIN"/>
    <property type="match status" value="1"/>
</dbReference>
<evidence type="ECO:0000256" key="1">
    <source>
        <dbReference type="ARBA" id="ARBA00004123"/>
    </source>
</evidence>
<dbReference type="AlphaFoldDB" id="A0A0J9XCV5"/>
<dbReference type="SMART" id="SM00355">
    <property type="entry name" value="ZnF_C2H2"/>
    <property type="match status" value="2"/>
</dbReference>
<dbReference type="InterPro" id="IPR022755">
    <property type="entry name" value="Znf_C2H2_jaz"/>
</dbReference>
<evidence type="ECO:0000259" key="11">
    <source>
        <dbReference type="PROSITE" id="PS50171"/>
    </source>
</evidence>
<evidence type="ECO:0000256" key="5">
    <source>
        <dbReference type="ARBA" id="ARBA00022771"/>
    </source>
</evidence>
<dbReference type="STRING" id="1173061.A0A0J9XCV5"/>
<evidence type="ECO:0000256" key="6">
    <source>
        <dbReference type="ARBA" id="ARBA00022833"/>
    </source>
</evidence>
<dbReference type="InterPro" id="IPR024598">
    <property type="entry name" value="SF3a60/Prp9_C"/>
</dbReference>
<dbReference type="Pfam" id="PF12108">
    <property type="entry name" value="SF3a60_bindingd"/>
    <property type="match status" value="1"/>
</dbReference>
<feature type="domain" description="Matrin-type" evidence="11">
    <location>
        <begin position="513"/>
        <end position="544"/>
    </location>
</feature>
<name>A0A0J9XCV5_GEOCN</name>
<dbReference type="Gene3D" id="3.30.160.60">
    <property type="entry name" value="Classic Zinc Finger"/>
    <property type="match status" value="1"/>
</dbReference>
<feature type="domain" description="C2H2-type" evidence="10">
    <location>
        <begin position="347"/>
        <end position="376"/>
    </location>
</feature>
<comment type="similarity">
    <text evidence="2">Belongs to the SF3A3 family.</text>
</comment>
<dbReference type="PROSITE" id="PS00028">
    <property type="entry name" value="ZINC_FINGER_C2H2_1"/>
    <property type="match status" value="1"/>
</dbReference>
<dbReference type="SUPFAM" id="SSF57667">
    <property type="entry name" value="beta-beta-alpha zinc fingers"/>
    <property type="match status" value="1"/>
</dbReference>
<keyword evidence="6" id="KW-0862">Zinc</keyword>
<dbReference type="InterPro" id="IPR031590">
    <property type="entry name" value="PRP9_N"/>
</dbReference>
<comment type="caution">
    <text evidence="12">The sequence shown here is derived from an EMBL/GenBank/DDBJ whole genome shotgun (WGS) entry which is preliminary data.</text>
</comment>
<comment type="subcellular location">
    <subcellularLocation>
        <location evidence="1">Nucleus</location>
    </subcellularLocation>
</comment>
<evidence type="ECO:0000256" key="4">
    <source>
        <dbReference type="ARBA" id="ARBA00022723"/>
    </source>
</evidence>
<dbReference type="InterPro" id="IPR003604">
    <property type="entry name" value="Matrin/U1-like-C_Znf_C2H2"/>
</dbReference>
<reference evidence="12" key="1">
    <citation type="submission" date="2014-03" db="EMBL/GenBank/DDBJ databases">
        <authorList>
            <person name="Casaregola S."/>
        </authorList>
    </citation>
    <scope>NUCLEOTIDE SEQUENCE [LARGE SCALE GENOMIC DNA]</scope>
    <source>
        <strain evidence="12">CLIB 918</strain>
    </source>
</reference>
<dbReference type="InterPro" id="IPR031774">
    <property type="entry name" value="SF3A3_dom"/>
</dbReference>
<dbReference type="OrthoDB" id="2160351at2759"/>
<dbReference type="InterPro" id="IPR013087">
    <property type="entry name" value="Znf_C2H2_type"/>
</dbReference>
<dbReference type="GO" id="GO:0003723">
    <property type="term" value="F:RNA binding"/>
    <property type="evidence" value="ECO:0007669"/>
    <property type="project" value="InterPro"/>
</dbReference>
<evidence type="ECO:0000313" key="13">
    <source>
        <dbReference type="Proteomes" id="UP000242525"/>
    </source>
</evidence>
<accession>A0A0J9XCV5</accession>
<evidence type="ECO:0000256" key="7">
    <source>
        <dbReference type="ARBA" id="ARBA00023242"/>
    </source>
</evidence>
<organism evidence="12 13">
    <name type="scientific">Geotrichum candidum</name>
    <name type="common">Oospora lactis</name>
    <name type="synonym">Dipodascus geotrichum</name>
    <dbReference type="NCBI Taxonomy" id="1173061"/>
    <lineage>
        <taxon>Eukaryota</taxon>
        <taxon>Fungi</taxon>
        <taxon>Dikarya</taxon>
        <taxon>Ascomycota</taxon>
        <taxon>Saccharomycotina</taxon>
        <taxon>Dipodascomycetes</taxon>
        <taxon>Dipodascales</taxon>
        <taxon>Dipodascaceae</taxon>
        <taxon>Geotrichum</taxon>
    </lineage>
</organism>
<keyword evidence="13" id="KW-1185">Reference proteome</keyword>
<keyword evidence="7" id="KW-0539">Nucleus</keyword>
<evidence type="ECO:0000256" key="2">
    <source>
        <dbReference type="ARBA" id="ARBA00008776"/>
    </source>
</evidence>
<feature type="region of interest" description="Disordered" evidence="9">
    <location>
        <begin position="459"/>
        <end position="481"/>
    </location>
</feature>
<dbReference type="Pfam" id="PF12171">
    <property type="entry name" value="zf-C2H2_jaz"/>
    <property type="match status" value="1"/>
</dbReference>
<evidence type="ECO:0000256" key="3">
    <source>
        <dbReference type="ARBA" id="ARBA00022553"/>
    </source>
</evidence>
<dbReference type="SMART" id="SM00451">
    <property type="entry name" value="ZnF_U1"/>
    <property type="match status" value="1"/>
</dbReference>
<dbReference type="PANTHER" id="PTHR12786:SF2">
    <property type="entry name" value="SPLICING FACTOR 3A SUBUNIT 3"/>
    <property type="match status" value="1"/>
</dbReference>
<keyword evidence="4" id="KW-0479">Metal-binding</keyword>
<dbReference type="InterPro" id="IPR051421">
    <property type="entry name" value="RNA_Proc_DNA_Dmg_Regulator"/>
</dbReference>
<feature type="compositionally biased region" description="Acidic residues" evidence="9">
    <location>
        <begin position="462"/>
        <end position="481"/>
    </location>
</feature>
<protein>
    <submittedName>
        <fullName evidence="12">Similar to saccharomyces cerevisiae YDL030W PRP9 Subunit of the SF3a splicing factor complex</fullName>
    </submittedName>
</protein>
<dbReference type="GO" id="GO:0000398">
    <property type="term" value="P:mRNA splicing, via spliceosome"/>
    <property type="evidence" value="ECO:0007669"/>
    <property type="project" value="InterPro"/>
</dbReference>
<evidence type="ECO:0000259" key="10">
    <source>
        <dbReference type="PROSITE" id="PS50157"/>
    </source>
</evidence>
<dbReference type="Pfam" id="PF16958">
    <property type="entry name" value="PRP9_N"/>
    <property type="match status" value="1"/>
</dbReference>
<dbReference type="EMBL" id="CCBN010000010">
    <property type="protein sequence ID" value="CDO55326.1"/>
    <property type="molecule type" value="Genomic_DNA"/>
</dbReference>
<dbReference type="InterPro" id="IPR021966">
    <property type="entry name" value="SF3a60_bindingd"/>
</dbReference>
<evidence type="ECO:0000313" key="12">
    <source>
        <dbReference type="EMBL" id="CDO55326.1"/>
    </source>
</evidence>
<dbReference type="Pfam" id="PF11931">
    <property type="entry name" value="SF3a60_Prp9_C"/>
    <property type="match status" value="1"/>
</dbReference>
<dbReference type="InterPro" id="IPR036236">
    <property type="entry name" value="Znf_C2H2_sf"/>
</dbReference>
<dbReference type="Pfam" id="PF16837">
    <property type="entry name" value="SF3A3"/>
    <property type="match status" value="1"/>
</dbReference>
<dbReference type="PROSITE" id="PS50157">
    <property type="entry name" value="ZINC_FINGER_C2H2_2"/>
    <property type="match status" value="1"/>
</dbReference>
<dbReference type="InterPro" id="IPR000690">
    <property type="entry name" value="Matrin/U1-C_Znf_C2H2"/>
</dbReference>
<gene>
    <name evidence="12" type="ORF">BN980_GECA10s03420g</name>
</gene>
<dbReference type="PANTHER" id="PTHR12786">
    <property type="entry name" value="SPLICING FACTOR SF3A-RELATED"/>
    <property type="match status" value="1"/>
</dbReference>
<evidence type="ECO:0000256" key="9">
    <source>
        <dbReference type="SAM" id="MobiDB-lite"/>
    </source>
</evidence>
<dbReference type="Proteomes" id="UP000242525">
    <property type="component" value="Unassembled WGS sequence"/>
</dbReference>
<dbReference type="GO" id="GO:0008270">
    <property type="term" value="F:zinc ion binding"/>
    <property type="evidence" value="ECO:0007669"/>
    <property type="project" value="UniProtKB-KW"/>
</dbReference>
<proteinExistence type="inferred from homology"/>
<dbReference type="GO" id="GO:0005681">
    <property type="term" value="C:spliceosomal complex"/>
    <property type="evidence" value="ECO:0007669"/>
    <property type="project" value="InterPro"/>
</dbReference>